<name>A0A0F9SLA5_9ZZZZ</name>
<reference evidence="1" key="1">
    <citation type="journal article" date="2015" name="Nature">
        <title>Complex archaea that bridge the gap between prokaryotes and eukaryotes.</title>
        <authorList>
            <person name="Spang A."/>
            <person name="Saw J.H."/>
            <person name="Jorgensen S.L."/>
            <person name="Zaremba-Niedzwiedzka K."/>
            <person name="Martijn J."/>
            <person name="Lind A.E."/>
            <person name="van Eijk R."/>
            <person name="Schleper C."/>
            <person name="Guy L."/>
            <person name="Ettema T.J."/>
        </authorList>
    </citation>
    <scope>NUCLEOTIDE SEQUENCE</scope>
</reference>
<sequence length="347" mass="35913">MTSLQSSGVIHVANEKHHYYRQDSAPGGGTPLNVGDLWSDTTTNLVKRCTNSSTPTFLSIEGGTAPLILNDDVLLKGGDDGDWVAVLNSAGLAADDELTDVIEGTSDHQGTAANSFILSNITDDGDMLFLVSDGGNSKEFLFADADVARLTLGWGMTSLEFGLGGAKEMIYTTGAMAFQQATAISTTTGHLNLSPNGKVVITKGVRINNNQVFGLGNNEDGVIFMRTTVLAADDELTNVIVGTSDHQGVAAKSLIISNVTDDGDMLFLVSDGGNSLEMLRFDADVATADLGFAALITKFMAASTTLIEGNGTGLGFFATTPAAQPTSVAVDAAGIHAALVTLGLITA</sequence>
<evidence type="ECO:0000313" key="1">
    <source>
        <dbReference type="EMBL" id="KKN67784.1"/>
    </source>
</evidence>
<comment type="caution">
    <text evidence="1">The sequence shown here is derived from an EMBL/GenBank/DDBJ whole genome shotgun (WGS) entry which is preliminary data.</text>
</comment>
<organism evidence="1">
    <name type="scientific">marine sediment metagenome</name>
    <dbReference type="NCBI Taxonomy" id="412755"/>
    <lineage>
        <taxon>unclassified sequences</taxon>
        <taxon>metagenomes</taxon>
        <taxon>ecological metagenomes</taxon>
    </lineage>
</organism>
<gene>
    <name evidence="1" type="ORF">LCGC14_0458170</name>
</gene>
<dbReference type="AlphaFoldDB" id="A0A0F9SLA5"/>
<dbReference type="EMBL" id="LAZR01000466">
    <property type="protein sequence ID" value="KKN67784.1"/>
    <property type="molecule type" value="Genomic_DNA"/>
</dbReference>
<proteinExistence type="predicted"/>
<accession>A0A0F9SLA5</accession>
<protein>
    <submittedName>
        <fullName evidence="1">Uncharacterized protein</fullName>
    </submittedName>
</protein>